<protein>
    <submittedName>
        <fullName evidence="1">Uncharacterized protein</fullName>
    </submittedName>
</protein>
<sequence>MLPFLQLDLKRI</sequence>
<proteinExistence type="predicted"/>
<organism evidence="1">
    <name type="scientific">Lepeophtheirus salmonis</name>
    <name type="common">Salmon louse</name>
    <name type="synonym">Caligus salmonis</name>
    <dbReference type="NCBI Taxonomy" id="72036"/>
    <lineage>
        <taxon>Eukaryota</taxon>
        <taxon>Metazoa</taxon>
        <taxon>Ecdysozoa</taxon>
        <taxon>Arthropoda</taxon>
        <taxon>Crustacea</taxon>
        <taxon>Multicrustacea</taxon>
        <taxon>Hexanauplia</taxon>
        <taxon>Copepoda</taxon>
        <taxon>Siphonostomatoida</taxon>
        <taxon>Caligidae</taxon>
        <taxon>Lepeophtheirus</taxon>
    </lineage>
</organism>
<reference evidence="1" key="1">
    <citation type="submission" date="2014-05" db="EMBL/GenBank/DDBJ databases">
        <authorList>
            <person name="Chronopoulou M."/>
        </authorList>
    </citation>
    <scope>NUCLEOTIDE SEQUENCE</scope>
    <source>
        <tissue evidence="1">Whole organism</tissue>
    </source>
</reference>
<name>A0A0K2V5E7_LEPSM</name>
<evidence type="ECO:0000313" key="1">
    <source>
        <dbReference type="EMBL" id="CDW45545.1"/>
    </source>
</evidence>
<dbReference type="EMBL" id="HACA01028184">
    <property type="protein sequence ID" value="CDW45545.1"/>
    <property type="molecule type" value="Transcribed_RNA"/>
</dbReference>
<accession>A0A0K2V5E7</accession>